<evidence type="ECO:0000313" key="2">
    <source>
        <dbReference type="EMBL" id="ALO13942.1"/>
    </source>
</evidence>
<keyword evidence="3" id="KW-1185">Reference proteome</keyword>
<proteinExistence type="predicted"/>
<dbReference type="RefSeq" id="WP_057951538.1">
    <property type="nucleotide sequence ID" value="NZ_CP013118.1"/>
</dbReference>
<sequence>MKQVLRTILFLIIYGVMGLQPGHAQQYPVQANMTIAGPAPSTVSGFVPGNTSRINVNLLLNDVTTPSLDVRLRFIFEGPGFTIQTSPNAIVPDYTLQGGIPQNLGVALEPYFQPGAFQLLNGSWGSFMPNGRLPEGNYTIKLQVLEPRRNVVISNTAITMAWVMLNDPPAIVQPADGAQLDPGAVQNVMFSWIPQNSVIPSGGYQIQYELELWEVPANADPIVTAGSMPSTYSYQLPMTTLIWGPSYPVLNPGSHYVCRVTASDPSNQVSFKNQGHSEPIMFQYGSACQTPLNPTHSEVEITQARISWVARPGSEQFRVEFMPTDADVGEEWRIIDTVGETAMIQSLSPSTAYNYRVRAVCGGYMSEPTMERSFTTNELEPLNNECNPQLEPPEIDDELLREDLEPLDIILAGTFPMTIDEIESQNGTQFTGRGRLNMPLFNVSIRTRFEDMEVTLYNKMASGTVSAMRGDSVTFNYGGGNGGGGPGGGPGGGDIPTPGDTVNVDNPIDSLEQINDSTWIVYNGGAVDTAMVAVGGATYISDGAGTEVVVTEDDHFNVGGDGEGGSGGGADHDPVQDMIACDRPIEFVPHSMSKYGMDAYRDPPVTGYQTLTTGTQVTGIGWKAMSTDETGMLRVQVNDSDADELNFQYQSGGTGVSADGDATSGYTLSLQAPPGNEDILLAVCNRDTTTGEASVAGGIGVAAYERFALELKVVPVGHELNYTQEQLEEALNDIYGQAVVSWDVEYLPALDINYWDENGDGLIERPNTDYSNEMRAVWESFLASMQYDPVQQGQAYLFVIPGITEGGDVRGYMPIKSRYGFVTADATTRDVAHELGHGVFNLRHTFSEENSFTLPQGETDNLMDYSTGTELWKYQWDFIHNPEGGWHIFEDVEEGEIIEDAIDVISGVDYVYIKLCNTTISGDENQTTTTEVYKFIGKNENGYVVGEITIPDFTGAYPVINEQDHTEAILIFSNGSIISICEPQHDYSNFCELEDPVSDNTLISNFEDDVNNCRQTKAIDLLSQLNQLARSTQKFELEIGGKVYELQGDNLVEITTSIEDINQGNWSNASVETRMRVGLSDGGIYQYSAFGIHKDITVASIENEEKVANVPAIAANMRNKANACFEYYEVKDIASTLNSSNGSLDNGEFPGGGNLQVSKNVSFFKIICEAGGVGVEFLKTGLIEQPVYFEDQDYVIKAPGILTGTLEGAAIAVTDITSIVSAIFDVVTDSEARSQAVNGFISIKNQIVENPSIAFSLLFEIALEELTGSDSQGFKDMVASNTNGGRKKHLISKTSIRTASSVFFGGAFLAKLSDFAMEVATKLPKAKLWARFRSLDGDLTDDLLAKLDDLPDGGNDFLNDFANVDDDVLNAFLQNPDLVESWKVLDEANISQVLKTDPEKLSKVNRYLDNNPTKRDAFIDDLSSTSNPEKFVNRTSWKDDLVQQYGNDINQFQPQGLSRSDLPESLVEDMINASNAPSSIIDEAINDAIKAGSDTPIKKTFSQGEELYKIVPKNGIVSDFTPFWVTKTEWDNVKNLSNLEQKLGLPIGSHAVEYDLYKITATQAGNVFKSTIAPTLQNGYETIGGATQTIVLNRSFWSAPVKVETHLP</sequence>
<dbReference type="PATRIC" id="fig|1307839.3.peg.294"/>
<dbReference type="Proteomes" id="UP000064893">
    <property type="component" value="Chromosome"/>
</dbReference>
<dbReference type="InterPro" id="IPR036116">
    <property type="entry name" value="FN3_sf"/>
</dbReference>
<protein>
    <submittedName>
        <fullName evidence="2">Fibronectin type III domain protein</fullName>
    </submittedName>
</protein>
<evidence type="ECO:0000313" key="3">
    <source>
        <dbReference type="Proteomes" id="UP000064893"/>
    </source>
</evidence>
<dbReference type="SUPFAM" id="SSF49265">
    <property type="entry name" value="Fibronectin type III"/>
    <property type="match status" value="1"/>
</dbReference>
<dbReference type="InterPro" id="IPR003961">
    <property type="entry name" value="FN3_dom"/>
</dbReference>
<feature type="domain" description="Fibronectin type-III" evidence="1">
    <location>
        <begin position="290"/>
        <end position="379"/>
    </location>
</feature>
<dbReference type="EMBL" id="CP013118">
    <property type="protein sequence ID" value="ALO13942.1"/>
    <property type="molecule type" value="Genomic_DNA"/>
</dbReference>
<name>A0A0S2HVC0_9BACT</name>
<dbReference type="PROSITE" id="PS50853">
    <property type="entry name" value="FN3"/>
    <property type="match status" value="1"/>
</dbReference>
<dbReference type="STRING" id="1307839.L21SP5_00262"/>
<accession>A0A0S2HVC0</accession>
<dbReference type="OrthoDB" id="1521695at2"/>
<gene>
    <name evidence="2" type="ORF">L21SP5_00262</name>
</gene>
<evidence type="ECO:0000259" key="1">
    <source>
        <dbReference type="PROSITE" id="PS50853"/>
    </source>
</evidence>
<dbReference type="Gene3D" id="2.60.40.10">
    <property type="entry name" value="Immunoglobulins"/>
    <property type="match status" value="1"/>
</dbReference>
<dbReference type="CDD" id="cd00063">
    <property type="entry name" value="FN3"/>
    <property type="match status" value="1"/>
</dbReference>
<organism evidence="2 3">
    <name type="scientific">Salinivirga cyanobacteriivorans</name>
    <dbReference type="NCBI Taxonomy" id="1307839"/>
    <lineage>
        <taxon>Bacteria</taxon>
        <taxon>Pseudomonadati</taxon>
        <taxon>Bacteroidota</taxon>
        <taxon>Bacteroidia</taxon>
        <taxon>Bacteroidales</taxon>
        <taxon>Salinivirgaceae</taxon>
        <taxon>Salinivirga</taxon>
    </lineage>
</organism>
<dbReference type="KEGG" id="blq:L21SP5_00262"/>
<reference evidence="2 3" key="1">
    <citation type="submission" date="2015-11" db="EMBL/GenBank/DDBJ databases">
        <title>Description and complete genome sequence of a novel strain predominating in hypersaline microbial mats and representing a new family of the Bacteriodetes phylum.</title>
        <authorList>
            <person name="Spring S."/>
            <person name="Bunk B."/>
            <person name="Sproer C."/>
            <person name="Klenk H.-P."/>
        </authorList>
    </citation>
    <scope>NUCLEOTIDE SEQUENCE [LARGE SCALE GENOMIC DNA]</scope>
    <source>
        <strain evidence="2 3">L21-Spi-D4</strain>
    </source>
</reference>
<dbReference type="SMART" id="SM00060">
    <property type="entry name" value="FN3"/>
    <property type="match status" value="2"/>
</dbReference>
<dbReference type="InterPro" id="IPR013783">
    <property type="entry name" value="Ig-like_fold"/>
</dbReference>